<name>B3EF64_CHLL2</name>
<dbReference type="GO" id="GO:0016853">
    <property type="term" value="F:isomerase activity"/>
    <property type="evidence" value="ECO:0007669"/>
    <property type="project" value="UniProtKB-KW"/>
</dbReference>
<dbReference type="GO" id="GO:0097367">
    <property type="term" value="F:carbohydrate derivative binding"/>
    <property type="evidence" value="ECO:0007669"/>
    <property type="project" value="InterPro"/>
</dbReference>
<dbReference type="KEGG" id="cli:Clim_1892"/>
<dbReference type="CDD" id="cd05006">
    <property type="entry name" value="SIS_GmhA"/>
    <property type="match status" value="1"/>
</dbReference>
<evidence type="ECO:0000259" key="1">
    <source>
        <dbReference type="PROSITE" id="PS51464"/>
    </source>
</evidence>
<organism evidence="2 3">
    <name type="scientific">Chlorobium limicola (strain DSM 245 / NBRC 103803 / 6330)</name>
    <dbReference type="NCBI Taxonomy" id="290315"/>
    <lineage>
        <taxon>Bacteria</taxon>
        <taxon>Pseudomonadati</taxon>
        <taxon>Chlorobiota</taxon>
        <taxon>Chlorobiia</taxon>
        <taxon>Chlorobiales</taxon>
        <taxon>Chlorobiaceae</taxon>
        <taxon>Chlorobium/Pelodictyon group</taxon>
        <taxon>Chlorobium</taxon>
    </lineage>
</organism>
<dbReference type="EMBL" id="CP001097">
    <property type="protein sequence ID" value="ACD90926.1"/>
    <property type="molecule type" value="Genomic_DNA"/>
</dbReference>
<gene>
    <name evidence="2" type="ordered locus">Clim_1892</name>
</gene>
<dbReference type="InterPro" id="IPR046348">
    <property type="entry name" value="SIS_dom_sf"/>
</dbReference>
<dbReference type="AlphaFoldDB" id="B3EF64"/>
<dbReference type="InterPro" id="IPR001347">
    <property type="entry name" value="SIS_dom"/>
</dbReference>
<dbReference type="PANTHER" id="PTHR30390:SF7">
    <property type="entry name" value="PHOSPHOHEPTOSE ISOMERASE"/>
    <property type="match status" value="1"/>
</dbReference>
<keyword evidence="2" id="KW-0413">Isomerase</keyword>
<dbReference type="PANTHER" id="PTHR30390">
    <property type="entry name" value="SEDOHEPTULOSE 7-PHOSPHATE ISOMERASE / DNAA INITIATOR-ASSOCIATING FACTOR FOR REPLICATION INITIATION"/>
    <property type="match status" value="1"/>
</dbReference>
<dbReference type="SUPFAM" id="SSF53697">
    <property type="entry name" value="SIS domain"/>
    <property type="match status" value="1"/>
</dbReference>
<accession>B3EF64</accession>
<dbReference type="RefSeq" id="WP_012466799.1">
    <property type="nucleotide sequence ID" value="NC_010803.1"/>
</dbReference>
<dbReference type="InterPro" id="IPR035461">
    <property type="entry name" value="GmhA/DiaA"/>
</dbReference>
<dbReference type="PROSITE" id="PS51464">
    <property type="entry name" value="SIS"/>
    <property type="match status" value="1"/>
</dbReference>
<dbReference type="GO" id="GO:1901135">
    <property type="term" value="P:carbohydrate derivative metabolic process"/>
    <property type="evidence" value="ECO:0007669"/>
    <property type="project" value="InterPro"/>
</dbReference>
<dbReference type="Pfam" id="PF13580">
    <property type="entry name" value="SIS_2"/>
    <property type="match status" value="1"/>
</dbReference>
<evidence type="ECO:0000313" key="3">
    <source>
        <dbReference type="Proteomes" id="UP000008841"/>
    </source>
</evidence>
<dbReference type="eggNOG" id="COG0279">
    <property type="taxonomic scope" value="Bacteria"/>
</dbReference>
<protein>
    <submittedName>
        <fullName evidence="2">Putative phosphoheptose isomerase</fullName>
    </submittedName>
</protein>
<evidence type="ECO:0000313" key="2">
    <source>
        <dbReference type="EMBL" id="ACD90926.1"/>
    </source>
</evidence>
<dbReference type="STRING" id="290315.Clim_1892"/>
<dbReference type="Gene3D" id="3.40.50.10490">
    <property type="entry name" value="Glucose-6-phosphate isomerase like protein, domain 1"/>
    <property type="match status" value="1"/>
</dbReference>
<dbReference type="OrthoDB" id="9781311at2"/>
<dbReference type="InterPro" id="IPR050099">
    <property type="entry name" value="SIS_GmhA/DiaA_subfam"/>
</dbReference>
<dbReference type="Proteomes" id="UP000008841">
    <property type="component" value="Chromosome"/>
</dbReference>
<reference evidence="2 3" key="1">
    <citation type="submission" date="2008-05" db="EMBL/GenBank/DDBJ databases">
        <title>Complete sequence of Chlorobium limicola DSM 245.</title>
        <authorList>
            <consortium name="US DOE Joint Genome Institute"/>
            <person name="Lucas S."/>
            <person name="Copeland A."/>
            <person name="Lapidus A."/>
            <person name="Glavina del Rio T."/>
            <person name="Dalin E."/>
            <person name="Tice H."/>
            <person name="Bruce D."/>
            <person name="Goodwin L."/>
            <person name="Pitluck S."/>
            <person name="Schmutz J."/>
            <person name="Larimer F."/>
            <person name="Land M."/>
            <person name="Hauser L."/>
            <person name="Kyrpides N."/>
            <person name="Ovchinnikova G."/>
            <person name="Zhao F."/>
            <person name="Li T."/>
            <person name="Liu Z."/>
            <person name="Overmann J."/>
            <person name="Bryant D.A."/>
            <person name="Richardson P."/>
        </authorList>
    </citation>
    <scope>NUCLEOTIDE SEQUENCE [LARGE SCALE GENOMIC DNA]</scope>
    <source>
        <strain evidence="3">DSM 245 / NBRC 103803 / 6330</strain>
    </source>
</reference>
<proteinExistence type="predicted"/>
<feature type="domain" description="SIS" evidence="1">
    <location>
        <begin position="39"/>
        <end position="191"/>
    </location>
</feature>
<sequence length="205" mass="22973">MFYKNYIDALSQSMNDVVFTDIKENEIEQSNGLEILCELSRDVKAKNKTKYLCGNGASASICNHMALDWSKNGSVKTSAFSDSALFTALVNDLGVEEIFSAPLQYYANKGDLLVTISSSGNSVNIINAIKKAREIGMRVITLSGLKMENKSRLLGDINIYVPAKTYGIVESVHAIIMHAWLDKYMGIAEWDRNYYQNMKKDQFQL</sequence>
<dbReference type="HOGENOM" id="CLU_080999_1_0_10"/>